<accession>A0A0D7A811</accession>
<gene>
    <name evidence="2" type="ORF">FISHEDRAFT_75191</name>
</gene>
<name>A0A0D7A811_9AGAR</name>
<dbReference type="InterPro" id="IPR039535">
    <property type="entry name" value="ASST-like"/>
</dbReference>
<dbReference type="OrthoDB" id="5427350at2759"/>
<evidence type="ECO:0008006" key="4">
    <source>
        <dbReference type="Google" id="ProtNLM"/>
    </source>
</evidence>
<dbReference type="EMBL" id="KN882020">
    <property type="protein sequence ID" value="KIY46928.1"/>
    <property type="molecule type" value="Genomic_DNA"/>
</dbReference>
<proteinExistence type="predicted"/>
<evidence type="ECO:0000313" key="3">
    <source>
        <dbReference type="Proteomes" id="UP000054144"/>
    </source>
</evidence>
<organism evidence="2 3">
    <name type="scientific">Fistulina hepatica ATCC 64428</name>
    <dbReference type="NCBI Taxonomy" id="1128425"/>
    <lineage>
        <taxon>Eukaryota</taxon>
        <taxon>Fungi</taxon>
        <taxon>Dikarya</taxon>
        <taxon>Basidiomycota</taxon>
        <taxon>Agaricomycotina</taxon>
        <taxon>Agaricomycetes</taxon>
        <taxon>Agaricomycetidae</taxon>
        <taxon>Agaricales</taxon>
        <taxon>Fistulinaceae</taxon>
        <taxon>Fistulina</taxon>
    </lineage>
</organism>
<dbReference type="Pfam" id="PF14269">
    <property type="entry name" value="Arylsulfotran_2"/>
    <property type="match status" value="1"/>
</dbReference>
<evidence type="ECO:0000256" key="1">
    <source>
        <dbReference type="SAM" id="SignalP"/>
    </source>
</evidence>
<protein>
    <recommendedName>
        <fullName evidence="4">ASST-domain-containing protein</fullName>
    </recommendedName>
</protein>
<feature type="signal peptide" evidence="1">
    <location>
        <begin position="1"/>
        <end position="28"/>
    </location>
</feature>
<feature type="chain" id="PRO_5002316235" description="ASST-domain-containing protein" evidence="1">
    <location>
        <begin position="29"/>
        <end position="471"/>
    </location>
</feature>
<keyword evidence="3" id="KW-1185">Reference proteome</keyword>
<dbReference type="AlphaFoldDB" id="A0A0D7A811"/>
<keyword evidence="1" id="KW-0732">Signal</keyword>
<reference evidence="2 3" key="1">
    <citation type="journal article" date="2015" name="Fungal Genet. Biol.">
        <title>Evolution of novel wood decay mechanisms in Agaricales revealed by the genome sequences of Fistulina hepatica and Cylindrobasidium torrendii.</title>
        <authorList>
            <person name="Floudas D."/>
            <person name="Held B.W."/>
            <person name="Riley R."/>
            <person name="Nagy L.G."/>
            <person name="Koehler G."/>
            <person name="Ransdell A.S."/>
            <person name="Younus H."/>
            <person name="Chow J."/>
            <person name="Chiniquy J."/>
            <person name="Lipzen A."/>
            <person name="Tritt A."/>
            <person name="Sun H."/>
            <person name="Haridas S."/>
            <person name="LaButti K."/>
            <person name="Ohm R.A."/>
            <person name="Kues U."/>
            <person name="Blanchette R.A."/>
            <person name="Grigoriev I.V."/>
            <person name="Minto R.E."/>
            <person name="Hibbett D.S."/>
        </authorList>
    </citation>
    <scope>NUCLEOTIDE SEQUENCE [LARGE SCALE GENOMIC DNA]</scope>
    <source>
        <strain evidence="2 3">ATCC 64428</strain>
    </source>
</reference>
<evidence type="ECO:0000313" key="2">
    <source>
        <dbReference type="EMBL" id="KIY46928.1"/>
    </source>
</evidence>
<dbReference type="InterPro" id="IPR053143">
    <property type="entry name" value="Arylsulfate_ST"/>
</dbReference>
<dbReference type="PANTHER" id="PTHR35340:SF5">
    <property type="entry name" value="ASST-DOMAIN-CONTAINING PROTEIN"/>
    <property type="match status" value="1"/>
</dbReference>
<dbReference type="PANTHER" id="PTHR35340">
    <property type="entry name" value="PQQ ENZYME REPEAT PROTEIN-RELATED"/>
    <property type="match status" value="1"/>
</dbReference>
<dbReference type="Proteomes" id="UP000054144">
    <property type="component" value="Unassembled WGS sequence"/>
</dbReference>
<sequence>MLVEASSVLLRLTFAILLVGRWIHSVIASESTGAGGADFAELAHLHVGLNVSLYNKADVFDGYLVLCAQRMNGRRIIWDGPRIYHPSGNLYWGTTEWPARCMNAQVQTYSVGDGDEQVFTFWYDGFNNPYGVVLDNTYTRIAHIDPVGGETDLHEFRITPGRRTALMIVTKVMTLNLTSVGGPEYGQISTSIAKEVDIATSSTLWEWPVHEYLNFSSSNMALRPVDIAPDNIWDFAHLNAIEKDEAGDYLLSFRHYSMVVKVHGSSKTIIWQLGGKDSDFTFNNGSTFTGQHHPQWIPESNQTEMTVFDNGFDGCGNVSPWGTARGLWLRLDYKEWTVSLVQEFLPPKRRTAYAEGSVQVLPAAGDRSQGRNVLVSFGTSATIVEYAPDGTVVFVGHAEQVYRAFKYPRSAWSGAGLPEGWSESTPIPAPDDSPPQSIESIDETVSIGVGVSMVFGTGGGCRIWQALFGKC</sequence>